<accession>A0A915J311</accession>
<keyword evidence="1" id="KW-1185">Reference proteome</keyword>
<evidence type="ECO:0000313" key="2">
    <source>
        <dbReference type="WBParaSite" id="nRc.2.0.1.t20504-RA"/>
    </source>
</evidence>
<sequence>MGSQASSRTVQREPALDHEPDTYICNSFALHLVIFDEDFHMETAIEEIQIDETDYMANPHNRFYFYSCLLGTIDFQNGFSFPVPI</sequence>
<protein>
    <submittedName>
        <fullName evidence="2">Uncharacterized protein</fullName>
    </submittedName>
</protein>
<dbReference type="WBParaSite" id="nRc.2.0.1.t20504-RA">
    <property type="protein sequence ID" value="nRc.2.0.1.t20504-RA"/>
    <property type="gene ID" value="nRc.2.0.1.g20504"/>
</dbReference>
<name>A0A915J311_ROMCU</name>
<reference evidence="2" key="1">
    <citation type="submission" date="2022-11" db="UniProtKB">
        <authorList>
            <consortium name="WormBaseParasite"/>
        </authorList>
    </citation>
    <scope>IDENTIFICATION</scope>
</reference>
<evidence type="ECO:0000313" key="1">
    <source>
        <dbReference type="Proteomes" id="UP000887565"/>
    </source>
</evidence>
<dbReference type="AlphaFoldDB" id="A0A915J311"/>
<dbReference type="Proteomes" id="UP000887565">
    <property type="component" value="Unplaced"/>
</dbReference>
<proteinExistence type="predicted"/>
<organism evidence="1 2">
    <name type="scientific">Romanomermis culicivorax</name>
    <name type="common">Nematode worm</name>
    <dbReference type="NCBI Taxonomy" id="13658"/>
    <lineage>
        <taxon>Eukaryota</taxon>
        <taxon>Metazoa</taxon>
        <taxon>Ecdysozoa</taxon>
        <taxon>Nematoda</taxon>
        <taxon>Enoplea</taxon>
        <taxon>Dorylaimia</taxon>
        <taxon>Mermithida</taxon>
        <taxon>Mermithoidea</taxon>
        <taxon>Mermithidae</taxon>
        <taxon>Romanomermis</taxon>
    </lineage>
</organism>